<dbReference type="Proteomes" id="UP001732700">
    <property type="component" value="Chromosome 1D"/>
</dbReference>
<dbReference type="EnsemblPlants" id="AVESA.00010b.r2.1DG0174230.4">
    <property type="protein sequence ID" value="AVESA.00010b.r2.1DG0174230.4.CDS"/>
    <property type="gene ID" value="AVESA.00010b.r2.1DG0174230"/>
</dbReference>
<accession>A0ACD5U3L8</accession>
<protein>
    <submittedName>
        <fullName evidence="1">Uncharacterized protein</fullName>
    </submittedName>
</protein>
<evidence type="ECO:0000313" key="2">
    <source>
        <dbReference type="Proteomes" id="UP001732700"/>
    </source>
</evidence>
<reference evidence="1" key="1">
    <citation type="submission" date="2021-05" db="EMBL/GenBank/DDBJ databases">
        <authorList>
            <person name="Scholz U."/>
            <person name="Mascher M."/>
            <person name="Fiebig A."/>
        </authorList>
    </citation>
    <scope>NUCLEOTIDE SEQUENCE [LARGE SCALE GENOMIC DNA]</scope>
</reference>
<sequence>MENKAHQEPSKLPYKLIKQITNDFGKERILGSGGFGTVYKGVHENRGEIAVKVLHNISGLDDQEFHKEFDNLRGLKHPNIVELVGFCSESEEELAVFEGKQVTAERLRMALCFEYVHNGSLSKIISDEKTGLTWHTRYKIIKGICEGLKYLREGLEYPIMHFDLKPDNILLTKSMVPKIADFGLSKLFGQENTRKTMSSAGTCGYWPPEYVKHQIISREFDIFSLGVIIVRIMTGHERYNSIVEMPTRKSIKLVHESWRTRLSGTLSHVSLQVYCNQVKRCIEIALNCLISNRQERPTIQDIVSSLNETEAMIGVFGMPNEQFYQEDGESALPSDASSITINSRPSLENFPAMEPRVMPLSLLKEMTDDFSEEQLIGYGEHGLFFKGVHRDGQVVAVKMLRKLYGNDDKQLENEIAILQKLRHQNIVHFIGYCHETEEVVAQYEGRHVIVEEIRNLVCFEYLGISGSLDKHISKDMNSGLNWQTRYGIIKGTCEGLKYLHEGLESPIIHMDLKPKNILMDENMMPKIGHFGSARLVGVGNNTHMTTSMMGTIGYMPPEFVRKQVISKEFDIFSLGVTTLQLMTGRLSYHEFLEMPSQEFIDKAHEKWREKLQKTVDVTLVEGYCQQVKKCLEIAVKCVEFDRHKRPPIGAIVHELNETEMLILQLETDPVSKLDSEDSELLLQVHPLELCFLAAMSSSMELPRKKKSGMMSSSCSLQLENKGNDRVAFMLVANSPKRYLTKEPLCGVVPPRCAYTITLTMPKQPPLLDNGDFFTLSSVTLGVYDLDKDSVAIEYDKFFQKAKEMAGDRDEVVQEVILKTIWDQSPQGTSSSASTRPAVEIITMPDAQQVAVIDVHPTKPWIMTTHHMGSLRVWNYNTMTTLNSIHEVTDQPVHVAKFIAREKWLVAGDSSGCIHVYSYEEHEDVVTFDAHDSCITTLAVHPTDPFVLSSSDDADHLIKLWEWNKDWECTRIFGGHTGRVTQVTFNPMDSDNFASVSLDGTVKIWSICSDDPKNTITLELNEAVDGYVPEGLLCVDYFTRLNRHYLIVGCKDRTAQIWKLDTKECVDGLEGHADCISVVSLHPELPILLTGSLDGTVRIWNSTTYKLENIINFSLGAVHAFGCIKGSTRIMVGCHQGIAMVGISFPFPDYKHDGEKEAHERRLHRHWKRIASAKSANMTAKDEFRISKAAEVLADTINPIDNPDFLLRQKEIPKYEHWALSFSIDSICDKLPGQYSPTLRRKNGNTGARETKILSGKKPVVTYRLLLKDGEKETCKRRPPRRWRRSRAKVADTTVKAKLDVSKASMELADTINLVDKPDSLLQQKDKTEVKPCSLPVSIDTICDQLRALEVVDRVDSPTR</sequence>
<proteinExistence type="predicted"/>
<evidence type="ECO:0000313" key="1">
    <source>
        <dbReference type="EnsemblPlants" id="AVESA.00010b.r2.1DG0174230.4.CDS"/>
    </source>
</evidence>
<organism evidence="1 2">
    <name type="scientific">Avena sativa</name>
    <name type="common">Oat</name>
    <dbReference type="NCBI Taxonomy" id="4498"/>
    <lineage>
        <taxon>Eukaryota</taxon>
        <taxon>Viridiplantae</taxon>
        <taxon>Streptophyta</taxon>
        <taxon>Embryophyta</taxon>
        <taxon>Tracheophyta</taxon>
        <taxon>Spermatophyta</taxon>
        <taxon>Magnoliopsida</taxon>
        <taxon>Liliopsida</taxon>
        <taxon>Poales</taxon>
        <taxon>Poaceae</taxon>
        <taxon>BOP clade</taxon>
        <taxon>Pooideae</taxon>
        <taxon>Poodae</taxon>
        <taxon>Poeae</taxon>
        <taxon>Poeae Chloroplast Group 1 (Aveneae type)</taxon>
        <taxon>Aveninae</taxon>
        <taxon>Avena</taxon>
    </lineage>
</organism>
<name>A0ACD5U3L8_AVESA</name>
<keyword evidence="2" id="KW-1185">Reference proteome</keyword>
<reference evidence="1" key="2">
    <citation type="submission" date="2025-09" db="UniProtKB">
        <authorList>
            <consortium name="EnsemblPlants"/>
        </authorList>
    </citation>
    <scope>IDENTIFICATION</scope>
</reference>